<evidence type="ECO:0000313" key="1">
    <source>
        <dbReference type="Proteomes" id="UP000887569"/>
    </source>
</evidence>
<proteinExistence type="predicted"/>
<dbReference type="AlphaFoldDB" id="A0A915B308"/>
<evidence type="ECO:0000313" key="2">
    <source>
        <dbReference type="WBParaSite" id="PgR025_g047_t02"/>
    </source>
</evidence>
<accession>A0A915B308</accession>
<dbReference type="WBParaSite" id="PgR025_g047_t02">
    <property type="protein sequence ID" value="PgR025_g047_t02"/>
    <property type="gene ID" value="PgR025_g047"/>
</dbReference>
<sequence>MTMNYSKYVYLVPLIHFPSILRSLRSPSVVFFPGEFVGSTLLNRHGFFGKICSTFGNEVMYVAIQQYRAALSICIYFPYLPLRQTFYERAFESVENI</sequence>
<keyword evidence="1" id="KW-1185">Reference proteome</keyword>
<organism evidence="1 2">
    <name type="scientific">Parascaris univalens</name>
    <name type="common">Nematode worm</name>
    <dbReference type="NCBI Taxonomy" id="6257"/>
    <lineage>
        <taxon>Eukaryota</taxon>
        <taxon>Metazoa</taxon>
        <taxon>Ecdysozoa</taxon>
        <taxon>Nematoda</taxon>
        <taxon>Chromadorea</taxon>
        <taxon>Rhabditida</taxon>
        <taxon>Spirurina</taxon>
        <taxon>Ascaridomorpha</taxon>
        <taxon>Ascaridoidea</taxon>
        <taxon>Ascarididae</taxon>
        <taxon>Parascaris</taxon>
    </lineage>
</organism>
<reference evidence="2" key="1">
    <citation type="submission" date="2022-11" db="UniProtKB">
        <authorList>
            <consortium name="WormBaseParasite"/>
        </authorList>
    </citation>
    <scope>IDENTIFICATION</scope>
</reference>
<dbReference type="Proteomes" id="UP000887569">
    <property type="component" value="Unplaced"/>
</dbReference>
<protein>
    <submittedName>
        <fullName evidence="2">Transcription initiation factor IIA subunit 2</fullName>
    </submittedName>
</protein>
<name>A0A915B308_PARUN</name>